<gene>
    <name evidence="2" type="ORF">CAMP_LOCUS13382</name>
</gene>
<sequence>MAKISSNVFGAIIALVISITLYFGYDLVMDEIQSYPRVGCRIEKFICPNNLIPGVELNCTLEVMSILKTLCHILFVMLTWKVLYAVFVVDQGIGNIGGRFTKCPTEKDMLLAGFVCISRRALPIFLRHVLTNPKFCFSIF</sequence>
<proteinExistence type="predicted"/>
<dbReference type="AlphaFoldDB" id="A0A9P1N492"/>
<comment type="caution">
    <text evidence="2">The sequence shown here is derived from an EMBL/GenBank/DDBJ whole genome shotgun (WGS) entry which is preliminary data.</text>
</comment>
<keyword evidence="1" id="KW-0812">Transmembrane</keyword>
<name>A0A9P1N492_9PELO</name>
<protein>
    <submittedName>
        <fullName evidence="2">Uncharacterized protein</fullName>
    </submittedName>
</protein>
<organism evidence="2 3">
    <name type="scientific">Caenorhabditis angaria</name>
    <dbReference type="NCBI Taxonomy" id="860376"/>
    <lineage>
        <taxon>Eukaryota</taxon>
        <taxon>Metazoa</taxon>
        <taxon>Ecdysozoa</taxon>
        <taxon>Nematoda</taxon>
        <taxon>Chromadorea</taxon>
        <taxon>Rhabditida</taxon>
        <taxon>Rhabditina</taxon>
        <taxon>Rhabditomorpha</taxon>
        <taxon>Rhabditoidea</taxon>
        <taxon>Rhabditidae</taxon>
        <taxon>Peloderinae</taxon>
        <taxon>Caenorhabditis</taxon>
    </lineage>
</organism>
<accession>A0A9P1N492</accession>
<evidence type="ECO:0000313" key="3">
    <source>
        <dbReference type="Proteomes" id="UP001152747"/>
    </source>
</evidence>
<dbReference type="EMBL" id="CANHGI010000005">
    <property type="protein sequence ID" value="CAI5450745.1"/>
    <property type="molecule type" value="Genomic_DNA"/>
</dbReference>
<evidence type="ECO:0000256" key="1">
    <source>
        <dbReference type="SAM" id="Phobius"/>
    </source>
</evidence>
<reference evidence="2" key="1">
    <citation type="submission" date="2022-11" db="EMBL/GenBank/DDBJ databases">
        <authorList>
            <person name="Kikuchi T."/>
        </authorList>
    </citation>
    <scope>NUCLEOTIDE SEQUENCE</scope>
    <source>
        <strain evidence="2">PS1010</strain>
    </source>
</reference>
<keyword evidence="1" id="KW-0472">Membrane</keyword>
<feature type="transmembrane region" description="Helical" evidence="1">
    <location>
        <begin position="66"/>
        <end position="89"/>
    </location>
</feature>
<keyword evidence="3" id="KW-1185">Reference proteome</keyword>
<evidence type="ECO:0000313" key="2">
    <source>
        <dbReference type="EMBL" id="CAI5450745.1"/>
    </source>
</evidence>
<keyword evidence="1" id="KW-1133">Transmembrane helix</keyword>
<feature type="transmembrane region" description="Helical" evidence="1">
    <location>
        <begin position="7"/>
        <end position="25"/>
    </location>
</feature>
<dbReference type="Proteomes" id="UP001152747">
    <property type="component" value="Unassembled WGS sequence"/>
</dbReference>